<dbReference type="GO" id="GO:0005737">
    <property type="term" value="C:cytoplasm"/>
    <property type="evidence" value="ECO:0007669"/>
    <property type="project" value="TreeGrafter"/>
</dbReference>
<feature type="compositionally biased region" description="Basic residues" evidence="14">
    <location>
        <begin position="483"/>
        <end position="503"/>
    </location>
</feature>
<keyword evidence="6 12" id="KW-0378">Hydrolase</keyword>
<dbReference type="PANTHER" id="PTHR10589:SF28">
    <property type="entry name" value="UBIQUITIN CARBOXYL-TERMINAL HYDROLASE BAP1"/>
    <property type="match status" value="1"/>
</dbReference>
<evidence type="ECO:0000256" key="7">
    <source>
        <dbReference type="ARBA" id="ARBA00022807"/>
    </source>
</evidence>
<feature type="site" description="Transition state stabilizer" evidence="12">
    <location>
        <position position="93"/>
    </location>
</feature>
<dbReference type="SUPFAM" id="SSF54001">
    <property type="entry name" value="Cysteine proteinases"/>
    <property type="match status" value="1"/>
</dbReference>
<reference evidence="16" key="1">
    <citation type="submission" date="2021-01" db="UniProtKB">
        <authorList>
            <consortium name="EnsemblMetazoa"/>
        </authorList>
    </citation>
    <scope>IDENTIFICATION</scope>
</reference>
<feature type="active site" description="Proton donor" evidence="12">
    <location>
        <position position="185"/>
    </location>
</feature>
<evidence type="ECO:0000256" key="10">
    <source>
        <dbReference type="ARBA" id="ARBA00046227"/>
    </source>
</evidence>
<feature type="active site" description="Nucleophile" evidence="12">
    <location>
        <position position="99"/>
    </location>
</feature>
<feature type="site" description="Important for enzyme activity" evidence="12">
    <location>
        <position position="200"/>
    </location>
</feature>
<evidence type="ECO:0000256" key="13">
    <source>
        <dbReference type="RuleBase" id="RU361215"/>
    </source>
</evidence>
<evidence type="ECO:0000256" key="9">
    <source>
        <dbReference type="ARBA" id="ARBA00023242"/>
    </source>
</evidence>
<comment type="similarity">
    <text evidence="3">Belongs to the peptidase C12 family. BAP1 subfamily.</text>
</comment>
<keyword evidence="17" id="KW-1185">Reference proteome</keyword>
<evidence type="ECO:0000256" key="12">
    <source>
        <dbReference type="PROSITE-ProRule" id="PRU01393"/>
    </source>
</evidence>
<dbReference type="GO" id="GO:0005634">
    <property type="term" value="C:nucleus"/>
    <property type="evidence" value="ECO:0007669"/>
    <property type="project" value="UniProtKB-SubCell"/>
</dbReference>
<dbReference type="CDD" id="cd09617">
    <property type="entry name" value="Peptidase_C12_UCH37_BAP1"/>
    <property type="match status" value="1"/>
</dbReference>
<dbReference type="PRINTS" id="PR00707">
    <property type="entry name" value="UBCTHYDRLASE"/>
</dbReference>
<dbReference type="FunFam" id="3.40.532.10:FF:000002">
    <property type="entry name" value="Ubiquitin carboxyl-terminal hydrolase"/>
    <property type="match status" value="1"/>
</dbReference>
<dbReference type="Proteomes" id="UP000594260">
    <property type="component" value="Unplaced"/>
</dbReference>
<evidence type="ECO:0000256" key="8">
    <source>
        <dbReference type="ARBA" id="ARBA00022853"/>
    </source>
</evidence>
<dbReference type="InParanoid" id="A0A7M7JB71"/>
<dbReference type="GO" id="GO:0004843">
    <property type="term" value="F:cysteine-type deubiquitinase activity"/>
    <property type="evidence" value="ECO:0007669"/>
    <property type="project" value="UniProtKB-UniRule"/>
</dbReference>
<feature type="region of interest" description="Disordered" evidence="14">
    <location>
        <begin position="351"/>
        <end position="370"/>
    </location>
</feature>
<dbReference type="EC" id="3.4.19.12" evidence="13"/>
<dbReference type="GO" id="GO:0006511">
    <property type="term" value="P:ubiquitin-dependent protein catabolic process"/>
    <property type="evidence" value="ECO:0007669"/>
    <property type="project" value="UniProtKB-UniRule"/>
</dbReference>
<dbReference type="PROSITE" id="PS52048">
    <property type="entry name" value="UCH_DOMAIN"/>
    <property type="match status" value="1"/>
</dbReference>
<keyword evidence="7 12" id="KW-0788">Thiol protease</keyword>
<dbReference type="CTD" id="136037741"/>
<dbReference type="GO" id="GO:0016579">
    <property type="term" value="P:protein deubiquitination"/>
    <property type="evidence" value="ECO:0007669"/>
    <property type="project" value="TreeGrafter"/>
</dbReference>
<accession>A0A7M7JB71</accession>
<dbReference type="RefSeq" id="XP_022649371.1">
    <property type="nucleotide sequence ID" value="XM_022793636.1"/>
</dbReference>
<comment type="function">
    <text evidence="10">Catalytic component of the polycomb repressive deubiquitinase (PR-DUB) complex, a complex that specifically mediates deubiquitination of histone H2A monoubiquitinated at 'Lys-119' (H2AK118ub1). Mediates bisymmetric organization of the PR-DUB complex and is involved in association with nucleosomes to mediate deubiquitination. Does not deubiquitinate monoubiquitinated histone H2B. Required to maintain the transcriptionally repressive state of homeotic genes throughout development. The PR-DUB complex has weak or no activity toward 'Lys-48'- and 'Lys-63'-linked polyubiquitin chains. Polycomb group (PcG) protein.</text>
</comment>
<dbReference type="EnsemblMetazoa" id="XM_022793637">
    <property type="protein sequence ID" value="XP_022649372"/>
    <property type="gene ID" value="LOC111245369"/>
</dbReference>
<evidence type="ECO:0000256" key="1">
    <source>
        <dbReference type="ARBA" id="ARBA00000707"/>
    </source>
</evidence>
<dbReference type="Gene3D" id="1.20.58.860">
    <property type="match status" value="1"/>
</dbReference>
<evidence type="ECO:0000256" key="11">
    <source>
        <dbReference type="ARBA" id="ARBA00049710"/>
    </source>
</evidence>
<evidence type="ECO:0000313" key="17">
    <source>
        <dbReference type="Proteomes" id="UP000594260"/>
    </source>
</evidence>
<dbReference type="KEGG" id="vde:111245369"/>
<dbReference type="Gene3D" id="3.40.532.10">
    <property type="entry name" value="Peptidase C12, ubiquitin carboxyl-terminal hydrolase"/>
    <property type="match status" value="1"/>
</dbReference>
<evidence type="ECO:0000256" key="3">
    <source>
        <dbReference type="ARBA" id="ARBA00007182"/>
    </source>
</evidence>
<keyword evidence="5 12" id="KW-0833">Ubl conjugation pathway</keyword>
<comment type="subcellular location">
    <subcellularLocation>
        <location evidence="2">Nucleus</location>
    </subcellularLocation>
</comment>
<dbReference type="InterPro" id="IPR001578">
    <property type="entry name" value="Peptidase_C12_UCH"/>
</dbReference>
<evidence type="ECO:0000256" key="14">
    <source>
        <dbReference type="SAM" id="MobiDB-lite"/>
    </source>
</evidence>
<feature type="region of interest" description="Disordered" evidence="14">
    <location>
        <begin position="154"/>
        <end position="173"/>
    </location>
</feature>
<evidence type="ECO:0000256" key="4">
    <source>
        <dbReference type="ARBA" id="ARBA00022670"/>
    </source>
</evidence>
<keyword evidence="4 12" id="KW-0645">Protease</keyword>
<keyword evidence="8" id="KW-0156">Chromatin regulator</keyword>
<keyword evidence="9" id="KW-0539">Nucleus</keyword>
<dbReference type="OMA" id="MNHGCWE"/>
<proteinExistence type="inferred from homology"/>
<dbReference type="AlphaFoldDB" id="A0A7M7JB71"/>
<evidence type="ECO:0000259" key="15">
    <source>
        <dbReference type="PROSITE" id="PS52048"/>
    </source>
</evidence>
<dbReference type="FunCoup" id="A0A7M7JB71">
    <property type="interactions" value="1052"/>
</dbReference>
<sequence length="503" mass="56465">MPVDIAQLAEGWRELESDPGVFTLLLEDFGATGIQVEEIYDLERPIDSPTVYGFIFLFKWIEERRARRKIDADSEAKLVTNENIVNSMFFAQQIVPNSCATHSLLSILLNCPPDIELGPALTRLKMSTLGMTPENKGYAIGNTAELALAHNSHAKPVHGSTSGSGSSSQGSGATIGSRATVEAFHFVSYVPVNGRLYELDGLKGYPIDHGPVEEDWTKRFFQVISERIGACKAEIRFNLMALIPDRRKALSNRLEKLRNDRRNVVDVISSVANYKLKSQASHIDTMHNYAKDADLELLAEYITEGHPKQPKYELCSGSEYSDEEETRRDGECLESQENVLLSPRSLRCERRSASKALSKPNRKQRRSDLEGGDLTERIGKLLQLNADAYEDVSAKDLLALLKDVDNEISSVESLIADEKYRRDKYVVDDCRRTHNYDPFICTFVSMLADQGHLAMLLEEQFKRKGVFLKGMVRDDSATGANSNKKKKVSQPNKNNKKKTQPKK</sequence>
<dbReference type="InterPro" id="IPR036959">
    <property type="entry name" value="Peptidase_C12_UCH_sf"/>
</dbReference>
<feature type="region of interest" description="Disordered" evidence="14">
    <location>
        <begin position="475"/>
        <end position="503"/>
    </location>
</feature>
<dbReference type="InterPro" id="IPR038765">
    <property type="entry name" value="Papain-like_cys_pep_sf"/>
</dbReference>
<evidence type="ECO:0000256" key="5">
    <source>
        <dbReference type="ARBA" id="ARBA00022786"/>
    </source>
</evidence>
<comment type="subunit">
    <text evidence="11">Catalytic component of the polycomb repressive deubiquitinase (PR-DUB) complex, at least composed of caly/calypso, Asx and sba (MBD5/6 homolog). The PR-DUB complex associates with nucleosomes to mediate deubiquitination of histone H2AK118ub1 substrates; the association requires the positively charged C-terminal tail of caly, probably due to direct binding of DNA. Interacts (via ULD domain) with Asx (via DEUBAD domain); the interaction produces a stable heterodimer with a composite binding site for ubiquitin. Homodimerizes (via coiled-coil hinge-region between the UCH and ULD domains) to mediate assembly of 2 copies of the caly-Asx heterodimer into a bisymmetric tetramer; dimerization enhances PR-DUB association with nucleosomes.</text>
</comment>
<feature type="compositionally biased region" description="Low complexity" evidence="14">
    <location>
        <begin position="159"/>
        <end position="173"/>
    </location>
</feature>
<feature type="region of interest" description="Disordered" evidence="14">
    <location>
        <begin position="310"/>
        <end position="331"/>
    </location>
</feature>
<dbReference type="PROSITE" id="PS52049">
    <property type="entry name" value="ULD"/>
    <property type="match status" value="1"/>
</dbReference>
<dbReference type="GO" id="GO:0006325">
    <property type="term" value="P:chromatin organization"/>
    <property type="evidence" value="ECO:0007669"/>
    <property type="project" value="UniProtKB-KW"/>
</dbReference>
<comment type="catalytic activity">
    <reaction evidence="1 12 13">
        <text>Thiol-dependent hydrolysis of ester, thioester, amide, peptide and isopeptide bonds formed by the C-terminal Gly of ubiquitin (a 76-residue protein attached to proteins as an intracellular targeting signal).</text>
        <dbReference type="EC" id="3.4.19.12"/>
    </reaction>
</comment>
<feature type="domain" description="UCH catalytic" evidence="15">
    <location>
        <begin position="11"/>
        <end position="244"/>
    </location>
</feature>
<dbReference type="OrthoDB" id="1924260at2759"/>
<evidence type="ECO:0000313" key="16">
    <source>
        <dbReference type="EnsemblMetazoa" id="XP_022649372"/>
    </source>
</evidence>
<dbReference type="Pfam" id="PF01088">
    <property type="entry name" value="Peptidase_C12"/>
    <property type="match status" value="1"/>
</dbReference>
<dbReference type="PANTHER" id="PTHR10589">
    <property type="entry name" value="UBIQUITIN CARBOXYL-TERMINAL HYDROLASE"/>
    <property type="match status" value="1"/>
</dbReference>
<organism evidence="16 17">
    <name type="scientific">Varroa destructor</name>
    <name type="common">Honeybee mite</name>
    <dbReference type="NCBI Taxonomy" id="109461"/>
    <lineage>
        <taxon>Eukaryota</taxon>
        <taxon>Metazoa</taxon>
        <taxon>Ecdysozoa</taxon>
        <taxon>Arthropoda</taxon>
        <taxon>Chelicerata</taxon>
        <taxon>Arachnida</taxon>
        <taxon>Acari</taxon>
        <taxon>Parasitiformes</taxon>
        <taxon>Mesostigmata</taxon>
        <taxon>Gamasina</taxon>
        <taxon>Dermanyssoidea</taxon>
        <taxon>Varroidae</taxon>
        <taxon>Varroa</taxon>
    </lineage>
</organism>
<protein>
    <recommendedName>
        <fullName evidence="13">Ubiquitin carboxyl-terminal hydrolase</fullName>
        <ecNumber evidence="13">3.4.19.12</ecNumber>
    </recommendedName>
</protein>
<evidence type="ECO:0000256" key="2">
    <source>
        <dbReference type="ARBA" id="ARBA00004123"/>
    </source>
</evidence>
<dbReference type="RefSeq" id="XP_022649372.1">
    <property type="nucleotide sequence ID" value="XM_022793637.1"/>
</dbReference>
<evidence type="ECO:0000256" key="6">
    <source>
        <dbReference type="ARBA" id="ARBA00022801"/>
    </source>
</evidence>
<dbReference type="InterPro" id="IPR041507">
    <property type="entry name" value="UCH_C"/>
</dbReference>
<dbReference type="GeneID" id="111245369"/>
<dbReference type="EnsemblMetazoa" id="XM_022793636">
    <property type="protein sequence ID" value="XP_022649371"/>
    <property type="gene ID" value="LOC111245369"/>
</dbReference>
<name>A0A7M7JB71_VARDE</name>
<dbReference type="Pfam" id="PF18031">
    <property type="entry name" value="UCH_C"/>
    <property type="match status" value="1"/>
</dbReference>